<reference evidence="1 2" key="1">
    <citation type="submission" date="2019-03" db="EMBL/GenBank/DDBJ databases">
        <authorList>
            <person name="Kim H."/>
            <person name="Yu S.-M."/>
        </authorList>
    </citation>
    <scope>NUCLEOTIDE SEQUENCE [LARGE SCALE GENOMIC DNA]</scope>
    <source>
        <strain evidence="1 2">NBC122</strain>
    </source>
</reference>
<gene>
    <name evidence="1" type="ORF">NBC122_02765</name>
</gene>
<organism evidence="1 2">
    <name type="scientific">Chryseobacterium salivictor</name>
    <dbReference type="NCBI Taxonomy" id="2547600"/>
    <lineage>
        <taxon>Bacteria</taxon>
        <taxon>Pseudomonadati</taxon>
        <taxon>Bacteroidota</taxon>
        <taxon>Flavobacteriia</taxon>
        <taxon>Flavobacteriales</taxon>
        <taxon>Weeksellaceae</taxon>
        <taxon>Chryseobacterium group</taxon>
        <taxon>Chryseobacterium</taxon>
    </lineage>
</organism>
<keyword evidence="2" id="KW-1185">Reference proteome</keyword>
<sequence>MKNLKKLTRKELQSLKAGHNLEESFDGGELEKCGPTWCAEGRRCCYHSGGGLYYCGQNGTCD</sequence>
<dbReference type="RefSeq" id="WP_133440894.1">
    <property type="nucleotide sequence ID" value="NZ_CP037954.1"/>
</dbReference>
<dbReference type="KEGG" id="csal:NBC122_02765"/>
<protein>
    <submittedName>
        <fullName evidence="1">Uncharacterized protein</fullName>
    </submittedName>
</protein>
<dbReference type="OrthoDB" id="1450312at2"/>
<accession>A0A4P6ZI81</accession>
<name>A0A4P6ZI81_9FLAO</name>
<dbReference type="InterPro" id="IPR058074">
    <property type="entry name" value="Bacteriocin-like"/>
</dbReference>
<evidence type="ECO:0000313" key="2">
    <source>
        <dbReference type="Proteomes" id="UP000294419"/>
    </source>
</evidence>
<dbReference type="NCBIfam" id="NF047798">
    <property type="entry name" value="leader_Chryseo"/>
    <property type="match status" value="1"/>
</dbReference>
<dbReference type="EMBL" id="CP037954">
    <property type="protein sequence ID" value="QBO59566.1"/>
    <property type="molecule type" value="Genomic_DNA"/>
</dbReference>
<proteinExistence type="predicted"/>
<dbReference type="AlphaFoldDB" id="A0A4P6ZI81"/>
<dbReference type="Proteomes" id="UP000294419">
    <property type="component" value="Chromosome"/>
</dbReference>
<evidence type="ECO:0000313" key="1">
    <source>
        <dbReference type="EMBL" id="QBO59566.1"/>
    </source>
</evidence>